<keyword evidence="6" id="KW-0560">Oxidoreductase</keyword>
<reference evidence="6 7" key="1">
    <citation type="journal article" date="2015" name="Infect. Genet. Evol.">
        <title>Genomic sequences of six botulinum neurotoxin-producing strains representing three clostridial species illustrate the mobility and diversity of botulinum neurotoxin genes.</title>
        <authorList>
            <person name="Smith T.J."/>
            <person name="Hill K.K."/>
            <person name="Xie G."/>
            <person name="Foley B.T."/>
            <person name="Williamson C.H."/>
            <person name="Foster J.T."/>
            <person name="Johnson S.L."/>
            <person name="Chertkov O."/>
            <person name="Teshima H."/>
            <person name="Gibbons H.S."/>
            <person name="Johnsky L.A."/>
            <person name="Karavis M.A."/>
            <person name="Smith L.A."/>
        </authorList>
    </citation>
    <scope>NUCLEOTIDE SEQUENCE [LARGE SCALE GENOMIC DNA]</scope>
    <source>
        <strain evidence="6">Sullivan</strain>
    </source>
</reference>
<dbReference type="HOGENOM" id="CLU_029256_1_0_9"/>
<dbReference type="Proteomes" id="UP000030635">
    <property type="component" value="Chromosome"/>
</dbReference>
<dbReference type="NCBIfam" id="NF006060">
    <property type="entry name" value="PRK08207.1-3"/>
    <property type="match status" value="1"/>
</dbReference>
<gene>
    <name evidence="6" type="primary">hemZ</name>
    <name evidence="6" type="ORF">U729_3014</name>
</gene>
<dbReference type="PANTHER" id="PTHR13932">
    <property type="entry name" value="COPROPORPHYRINIGEN III OXIDASE"/>
    <property type="match status" value="1"/>
</dbReference>
<dbReference type="STRING" id="1561.NPD11_24"/>
<dbReference type="InterPro" id="IPR007197">
    <property type="entry name" value="rSAM"/>
</dbReference>
<dbReference type="GO" id="GO:0051539">
    <property type="term" value="F:4 iron, 4 sulfur cluster binding"/>
    <property type="evidence" value="ECO:0007669"/>
    <property type="project" value="TreeGrafter"/>
</dbReference>
<dbReference type="OrthoDB" id="9808022at2"/>
<dbReference type="SFLD" id="SFLDF00310">
    <property type="entry name" value="oxygen-independent_coproporphy"/>
    <property type="match status" value="1"/>
</dbReference>
<dbReference type="SUPFAM" id="SSF102114">
    <property type="entry name" value="Radical SAM enzymes"/>
    <property type="match status" value="1"/>
</dbReference>
<organism evidence="6 7">
    <name type="scientific">Clostridium baratii str. Sullivan</name>
    <dbReference type="NCBI Taxonomy" id="1415775"/>
    <lineage>
        <taxon>Bacteria</taxon>
        <taxon>Bacillati</taxon>
        <taxon>Bacillota</taxon>
        <taxon>Clostridia</taxon>
        <taxon>Eubacteriales</taxon>
        <taxon>Clostridiaceae</taxon>
        <taxon>Clostridium</taxon>
    </lineage>
</organism>
<dbReference type="GO" id="GO:0016491">
    <property type="term" value="F:oxidoreductase activity"/>
    <property type="evidence" value="ECO:0007669"/>
    <property type="project" value="UniProtKB-KW"/>
</dbReference>
<dbReference type="eggNOG" id="COG0635">
    <property type="taxonomic scope" value="Bacteria"/>
</dbReference>
<evidence type="ECO:0000256" key="3">
    <source>
        <dbReference type="ARBA" id="ARBA00023004"/>
    </source>
</evidence>
<dbReference type="SMART" id="SM00729">
    <property type="entry name" value="Elp3"/>
    <property type="match status" value="1"/>
</dbReference>
<protein>
    <submittedName>
        <fullName evidence="6">Coproporphyrinogen dehydrogenase HemZ</fullName>
        <ecNumber evidence="6">1.3.99.22</ecNumber>
    </submittedName>
</protein>
<evidence type="ECO:0000256" key="2">
    <source>
        <dbReference type="ARBA" id="ARBA00022723"/>
    </source>
</evidence>
<dbReference type="PROSITE" id="PS51918">
    <property type="entry name" value="RADICAL_SAM"/>
    <property type="match status" value="1"/>
</dbReference>
<dbReference type="SFLD" id="SFLDG01065">
    <property type="entry name" value="anaerobic_coproporphyrinogen-I"/>
    <property type="match status" value="1"/>
</dbReference>
<dbReference type="AlphaFoldDB" id="A0A0A7FV15"/>
<evidence type="ECO:0000256" key="1">
    <source>
        <dbReference type="ARBA" id="ARBA00022691"/>
    </source>
</evidence>
<dbReference type="InterPro" id="IPR006638">
    <property type="entry name" value="Elp3/MiaA/NifB-like_rSAM"/>
</dbReference>
<dbReference type="GO" id="GO:0005737">
    <property type="term" value="C:cytoplasm"/>
    <property type="evidence" value="ECO:0007669"/>
    <property type="project" value="TreeGrafter"/>
</dbReference>
<dbReference type="EMBL" id="CP006905">
    <property type="protein sequence ID" value="AIY82671.1"/>
    <property type="molecule type" value="Genomic_DNA"/>
</dbReference>
<dbReference type="Pfam" id="PF04055">
    <property type="entry name" value="Radical_SAM"/>
    <property type="match status" value="1"/>
</dbReference>
<keyword evidence="1" id="KW-0949">S-adenosyl-L-methionine</keyword>
<accession>A0A0A7FV15</accession>
<evidence type="ECO:0000256" key="4">
    <source>
        <dbReference type="ARBA" id="ARBA00023014"/>
    </source>
</evidence>
<dbReference type="InterPro" id="IPR023995">
    <property type="entry name" value="HemZ"/>
</dbReference>
<dbReference type="GO" id="GO:0046872">
    <property type="term" value="F:metal ion binding"/>
    <property type="evidence" value="ECO:0007669"/>
    <property type="project" value="UniProtKB-KW"/>
</dbReference>
<dbReference type="SFLD" id="SFLDG01082">
    <property type="entry name" value="B12-binding_domain_containing"/>
    <property type="match status" value="1"/>
</dbReference>
<dbReference type="Gene3D" id="3.20.20.70">
    <property type="entry name" value="Aldolase class I"/>
    <property type="match status" value="1"/>
</dbReference>
<feature type="domain" description="Radical SAM core" evidence="5">
    <location>
        <begin position="145"/>
        <end position="389"/>
    </location>
</feature>
<dbReference type="GO" id="GO:0006779">
    <property type="term" value="P:porphyrin-containing compound biosynthetic process"/>
    <property type="evidence" value="ECO:0007669"/>
    <property type="project" value="TreeGrafter"/>
</dbReference>
<dbReference type="InterPro" id="IPR058240">
    <property type="entry name" value="rSAM_sf"/>
</dbReference>
<proteinExistence type="predicted"/>
<dbReference type="NCBIfam" id="TIGR03994">
    <property type="entry name" value="rSAM_HemZ"/>
    <property type="match status" value="1"/>
</dbReference>
<dbReference type="InterPro" id="IPR034505">
    <property type="entry name" value="Coproporphyrinogen-III_oxidase"/>
</dbReference>
<evidence type="ECO:0000259" key="5">
    <source>
        <dbReference type="PROSITE" id="PS51918"/>
    </source>
</evidence>
<dbReference type="PANTHER" id="PTHR13932:SF1">
    <property type="entry name" value="OXYGEN-INDEPENDENT COPROPORPHYRINOGEN-III OXIDASE-LIKE PROTEIN HEMZ"/>
    <property type="match status" value="1"/>
</dbReference>
<keyword evidence="4" id="KW-0411">Iron-sulfur</keyword>
<dbReference type="EC" id="1.3.99.22" evidence="6"/>
<dbReference type="InterPro" id="IPR013785">
    <property type="entry name" value="Aldolase_TIM"/>
</dbReference>
<evidence type="ECO:0000313" key="6">
    <source>
        <dbReference type="EMBL" id="AIY82671.1"/>
    </source>
</evidence>
<keyword evidence="3" id="KW-0408">Iron</keyword>
<name>A0A0A7FV15_9CLOT</name>
<dbReference type="KEGG" id="cbv:U729_3014"/>
<dbReference type="RefSeq" id="WP_039316405.1">
    <property type="nucleotide sequence ID" value="NZ_CP006905.1"/>
</dbReference>
<keyword evidence="7" id="KW-1185">Reference proteome</keyword>
<dbReference type="CDD" id="cd01335">
    <property type="entry name" value="Radical_SAM"/>
    <property type="match status" value="1"/>
</dbReference>
<sequence length="478" mass="55577">MIINIGLNDLKYRYDVYQMFNIYFPLDDIKFPKEDEIDKYDYVIKVYDNEVIFAKEDFKREEKTKDNIKDSIKLLIFKALKEITSDEYPWGTLVGIRPSKIALKLLDEGKTEEEIVEYFYKKYMAMEEKAKLCIDVAKFEEKFVNKDRNKIAIYIGMAFCPTRCLYCSFASNPISGNKKLVRPYLDALSKEISKIKEYVDYKNLEIETVYFGGGTPTSVSNEEFEEIMNKVYNSFVKDKNILEFTVECGRPDSITEEKLKTMKKYEVSRISINPQTMNDETLKLIGRNHSSEDVKEKFKMARALGFKDINMDMIIGLPGEGLENAKITAEEIKSLKPDSLTVHGLSLKRGSRLYESFILKKGLGIKSQDEISKMYEESKELAKDLGLIPYYMYRQKNMVGNMENLGYAKEGKECIYNMQMIEDKQTIIALGADAVSKVVFLEDNRIERFPNVKDVREYINRIDEMIEGKINLLDTLYK</sequence>
<keyword evidence="2" id="KW-0479">Metal-binding</keyword>
<dbReference type="SFLD" id="SFLDS00029">
    <property type="entry name" value="Radical_SAM"/>
    <property type="match status" value="1"/>
</dbReference>
<evidence type="ECO:0000313" key="7">
    <source>
        <dbReference type="Proteomes" id="UP000030635"/>
    </source>
</evidence>